<dbReference type="SUPFAM" id="SSF53335">
    <property type="entry name" value="S-adenosyl-L-methionine-dependent methyltransferases"/>
    <property type="match status" value="1"/>
</dbReference>
<dbReference type="Pfam" id="PF01555">
    <property type="entry name" value="N6_N4_Mtase"/>
    <property type="match status" value="1"/>
</dbReference>
<evidence type="ECO:0000259" key="3">
    <source>
        <dbReference type="Pfam" id="PF01555"/>
    </source>
</evidence>
<dbReference type="InterPro" id="IPR002941">
    <property type="entry name" value="DNA_methylase_N4/N6"/>
</dbReference>
<proteinExistence type="predicted"/>
<keyword evidence="2" id="KW-0808">Transferase</keyword>
<keyword evidence="1" id="KW-0489">Methyltransferase</keyword>
<dbReference type="EMBL" id="BART01004122">
    <property type="protein sequence ID" value="GAG66650.1"/>
    <property type="molecule type" value="Genomic_DNA"/>
</dbReference>
<gene>
    <name evidence="4" type="ORF">S01H4_10649</name>
</gene>
<reference evidence="4" key="1">
    <citation type="journal article" date="2014" name="Front. Microbiol.">
        <title>High frequency of phylogenetically diverse reductive dehalogenase-homologous genes in deep subseafloor sedimentary metagenomes.</title>
        <authorList>
            <person name="Kawai M."/>
            <person name="Futagami T."/>
            <person name="Toyoda A."/>
            <person name="Takaki Y."/>
            <person name="Nishi S."/>
            <person name="Hori S."/>
            <person name="Arai W."/>
            <person name="Tsubouchi T."/>
            <person name="Morono Y."/>
            <person name="Uchiyama I."/>
            <person name="Ito T."/>
            <person name="Fujiyama A."/>
            <person name="Inagaki F."/>
            <person name="Takami H."/>
        </authorList>
    </citation>
    <scope>NUCLEOTIDE SEQUENCE</scope>
    <source>
        <strain evidence="4">Expedition CK06-06</strain>
    </source>
</reference>
<name>X0ZAW5_9ZZZZ</name>
<feature type="domain" description="DNA methylase N-4/N-6" evidence="3">
    <location>
        <begin position="105"/>
        <end position="236"/>
    </location>
</feature>
<dbReference type="GO" id="GO:0008170">
    <property type="term" value="F:N-methyltransferase activity"/>
    <property type="evidence" value="ECO:0007669"/>
    <property type="project" value="InterPro"/>
</dbReference>
<dbReference type="InterPro" id="IPR029063">
    <property type="entry name" value="SAM-dependent_MTases_sf"/>
</dbReference>
<feature type="non-terminal residue" evidence="4">
    <location>
        <position position="251"/>
    </location>
</feature>
<comment type="caution">
    <text evidence="4">The sequence shown here is derived from an EMBL/GenBank/DDBJ whole genome shotgun (WGS) entry which is preliminary data.</text>
</comment>
<evidence type="ECO:0000256" key="2">
    <source>
        <dbReference type="ARBA" id="ARBA00022679"/>
    </source>
</evidence>
<dbReference type="GO" id="GO:0003677">
    <property type="term" value="F:DNA binding"/>
    <property type="evidence" value="ECO:0007669"/>
    <property type="project" value="InterPro"/>
</dbReference>
<sequence length="251" mass="29389">MSSNISKKKKKNLLKKILILKDFINKNTKDPTLIEYLLEIEKEINEKRYGLLFEEHIEEIISANNIILSEVKELSIDVGGNKNILIEGENLAALKVLEQEYQGKIDVICIDPPYNTGNKTLKYNDYDYIDSDDEYSHSKWLSFMEKRLNIAKELLVSNGVIFVNIDETQIGCLILLCEEIFGELNVDVLIWPKTDPKYDKNRVEKPIFNVKMAHEYVVMCYKNKTNTHFNKMIRRPNHSDFKTPEQPFYME</sequence>
<accession>X0ZAW5</accession>
<dbReference type="AlphaFoldDB" id="X0ZAW5"/>
<dbReference type="Gene3D" id="3.40.50.150">
    <property type="entry name" value="Vaccinia Virus protein VP39"/>
    <property type="match status" value="1"/>
</dbReference>
<evidence type="ECO:0000313" key="4">
    <source>
        <dbReference type="EMBL" id="GAG66650.1"/>
    </source>
</evidence>
<dbReference type="GO" id="GO:0032259">
    <property type="term" value="P:methylation"/>
    <property type="evidence" value="ECO:0007669"/>
    <property type="project" value="UniProtKB-KW"/>
</dbReference>
<protein>
    <recommendedName>
        <fullName evidence="3">DNA methylase N-4/N-6 domain-containing protein</fullName>
    </recommendedName>
</protein>
<organism evidence="4">
    <name type="scientific">marine sediment metagenome</name>
    <dbReference type="NCBI Taxonomy" id="412755"/>
    <lineage>
        <taxon>unclassified sequences</taxon>
        <taxon>metagenomes</taxon>
        <taxon>ecological metagenomes</taxon>
    </lineage>
</organism>
<evidence type="ECO:0000256" key="1">
    <source>
        <dbReference type="ARBA" id="ARBA00022603"/>
    </source>
</evidence>